<evidence type="ECO:0000313" key="2">
    <source>
        <dbReference type="EMBL" id="KAL0954816.1"/>
    </source>
</evidence>
<proteinExistence type="predicted"/>
<accession>A0ABR3JGW5</accession>
<feature type="domain" description="Aminoglycoside phosphotransferase" evidence="1">
    <location>
        <begin position="74"/>
        <end position="311"/>
    </location>
</feature>
<dbReference type="SUPFAM" id="SSF56112">
    <property type="entry name" value="Protein kinase-like (PK-like)"/>
    <property type="match status" value="1"/>
</dbReference>
<dbReference type="PANTHER" id="PTHR21310:SF15">
    <property type="entry name" value="AMINOGLYCOSIDE PHOSPHOTRANSFERASE DOMAIN-CONTAINING PROTEIN"/>
    <property type="match status" value="1"/>
</dbReference>
<dbReference type="Pfam" id="PF01636">
    <property type="entry name" value="APH"/>
    <property type="match status" value="1"/>
</dbReference>
<reference evidence="3" key="1">
    <citation type="submission" date="2024-06" db="EMBL/GenBank/DDBJ databases">
        <title>Multi-omics analyses provide insights into the biosynthesis of the anticancer antibiotic pleurotin in Hohenbuehelia grisea.</title>
        <authorList>
            <person name="Weaver J.A."/>
            <person name="Alberti F."/>
        </authorList>
    </citation>
    <scope>NUCLEOTIDE SEQUENCE [LARGE SCALE GENOMIC DNA]</scope>
    <source>
        <strain evidence="3">T-177</strain>
    </source>
</reference>
<dbReference type="PANTHER" id="PTHR21310">
    <property type="entry name" value="AMINOGLYCOSIDE PHOSPHOTRANSFERASE-RELATED-RELATED"/>
    <property type="match status" value="1"/>
</dbReference>
<evidence type="ECO:0000259" key="1">
    <source>
        <dbReference type="Pfam" id="PF01636"/>
    </source>
</evidence>
<evidence type="ECO:0000313" key="3">
    <source>
        <dbReference type="Proteomes" id="UP001556367"/>
    </source>
</evidence>
<dbReference type="Gene3D" id="3.90.1200.10">
    <property type="match status" value="1"/>
</dbReference>
<dbReference type="InterPro" id="IPR011009">
    <property type="entry name" value="Kinase-like_dom_sf"/>
</dbReference>
<comment type="caution">
    <text evidence="2">The sequence shown here is derived from an EMBL/GenBank/DDBJ whole genome shotgun (WGS) entry which is preliminary data.</text>
</comment>
<dbReference type="Proteomes" id="UP001556367">
    <property type="component" value="Unassembled WGS sequence"/>
</dbReference>
<dbReference type="InterPro" id="IPR051678">
    <property type="entry name" value="AGP_Transferase"/>
</dbReference>
<gene>
    <name evidence="2" type="ORF">HGRIS_003761</name>
</gene>
<keyword evidence="3" id="KW-1185">Reference proteome</keyword>
<protein>
    <recommendedName>
        <fullName evidence="1">Aminoglycoside phosphotransferase domain-containing protein</fullName>
    </recommendedName>
</protein>
<sequence length="408" mass="45847">MIISFWTASGDKGEIEEPDSLFVELWKPGEDLDQAQLRLFMSVENVVRSTISVVKTCLGSNNLVMEMALSDGRDVLVRQYASLPHTPDTHHSRRLHIEVDLLNWLTVNTHIPVPSVLALVEPTEDVPLPYMVMPKLPGRPVFDMLTCMDSEAKVGLLARILSQILLTISKKKLVACYVDFGVELFGLDVPQLIGSTVLDTSGHLQVIPLLGLLPELCSDTVLHSLEDYLEHMCNLKRKCNSFGTTDEEITRGRATIDELEALILRIAQTLVDPGLRRCILSHDDLSEWNVLTDTDGKVTGFLDWEFHSIKPAVLAASYPSWLLYEGPLDPRFAINDGQMETHWLVSPQESQDLIKHFDQLALTKNAEYYKALKQGEFLRTAISWLQSTHLDCGLDRMRAWMAEIATVA</sequence>
<name>A0ABR3JGW5_9AGAR</name>
<dbReference type="InterPro" id="IPR002575">
    <property type="entry name" value="Aminoglycoside_PTrfase"/>
</dbReference>
<organism evidence="2 3">
    <name type="scientific">Hohenbuehelia grisea</name>
    <dbReference type="NCBI Taxonomy" id="104357"/>
    <lineage>
        <taxon>Eukaryota</taxon>
        <taxon>Fungi</taxon>
        <taxon>Dikarya</taxon>
        <taxon>Basidiomycota</taxon>
        <taxon>Agaricomycotina</taxon>
        <taxon>Agaricomycetes</taxon>
        <taxon>Agaricomycetidae</taxon>
        <taxon>Agaricales</taxon>
        <taxon>Pleurotineae</taxon>
        <taxon>Pleurotaceae</taxon>
        <taxon>Hohenbuehelia</taxon>
    </lineage>
</organism>
<dbReference type="EMBL" id="JASNQZ010000007">
    <property type="protein sequence ID" value="KAL0954816.1"/>
    <property type="molecule type" value="Genomic_DNA"/>
</dbReference>